<reference evidence="2 3" key="1">
    <citation type="journal article" date="2019" name="Int. J. Syst. Evol. Microbiol.">
        <title>The Global Catalogue of Microorganisms (GCM) 10K type strain sequencing project: providing services to taxonomists for standard genome sequencing and annotation.</title>
        <authorList>
            <consortium name="The Broad Institute Genomics Platform"/>
            <consortium name="The Broad Institute Genome Sequencing Center for Infectious Disease"/>
            <person name="Wu L."/>
            <person name="Ma J."/>
        </authorList>
    </citation>
    <scope>NUCLEOTIDE SEQUENCE [LARGE SCALE GENOMIC DNA]</scope>
    <source>
        <strain evidence="2 3">JCM 13004</strain>
    </source>
</reference>
<sequence>MTGRSTGPVVGPVTVELTGIAEPAAFARVPDALAAAWRSLQLLPLDRHERAWLGCVLSQPEAELGVLEGFERRGSWELAFRLRGNSHEVRIRPAREGTDEGKAQGDVGRTGPSRGERRG</sequence>
<organism evidence="2 3">
    <name type="scientific">Kitasatospora nipponensis</name>
    <dbReference type="NCBI Taxonomy" id="258049"/>
    <lineage>
        <taxon>Bacteria</taxon>
        <taxon>Bacillati</taxon>
        <taxon>Actinomycetota</taxon>
        <taxon>Actinomycetes</taxon>
        <taxon>Kitasatosporales</taxon>
        <taxon>Streptomycetaceae</taxon>
        <taxon>Kitasatospora</taxon>
    </lineage>
</organism>
<evidence type="ECO:0000313" key="2">
    <source>
        <dbReference type="EMBL" id="GAA1230802.1"/>
    </source>
</evidence>
<keyword evidence="3" id="KW-1185">Reference proteome</keyword>
<dbReference type="EMBL" id="BAAALF010000027">
    <property type="protein sequence ID" value="GAA1230802.1"/>
    <property type="molecule type" value="Genomic_DNA"/>
</dbReference>
<feature type="compositionally biased region" description="Basic and acidic residues" evidence="1">
    <location>
        <begin position="89"/>
        <end position="103"/>
    </location>
</feature>
<evidence type="ECO:0000256" key="1">
    <source>
        <dbReference type="SAM" id="MobiDB-lite"/>
    </source>
</evidence>
<dbReference type="Proteomes" id="UP001500037">
    <property type="component" value="Unassembled WGS sequence"/>
</dbReference>
<protein>
    <submittedName>
        <fullName evidence="2">Uncharacterized protein</fullName>
    </submittedName>
</protein>
<evidence type="ECO:0000313" key="3">
    <source>
        <dbReference type="Proteomes" id="UP001500037"/>
    </source>
</evidence>
<name>A0ABN1W5B9_9ACTN</name>
<accession>A0ABN1W5B9</accession>
<comment type="caution">
    <text evidence="2">The sequence shown here is derived from an EMBL/GenBank/DDBJ whole genome shotgun (WGS) entry which is preliminary data.</text>
</comment>
<gene>
    <name evidence="2" type="ORF">GCM10009665_21500</name>
</gene>
<feature type="region of interest" description="Disordered" evidence="1">
    <location>
        <begin position="89"/>
        <end position="119"/>
    </location>
</feature>
<proteinExistence type="predicted"/>